<organism evidence="4 5">
    <name type="scientific">Natribaculum luteum</name>
    <dbReference type="NCBI Taxonomy" id="1586232"/>
    <lineage>
        <taxon>Archaea</taxon>
        <taxon>Methanobacteriati</taxon>
        <taxon>Methanobacteriota</taxon>
        <taxon>Stenosarchaea group</taxon>
        <taxon>Halobacteria</taxon>
        <taxon>Halobacteriales</taxon>
        <taxon>Natrialbaceae</taxon>
        <taxon>Natribaculum</taxon>
    </lineage>
</organism>
<proteinExistence type="predicted"/>
<comment type="caution">
    <text evidence="4">The sequence shown here is derived from an EMBL/GenBank/DDBJ whole genome shotgun (WGS) entry which is preliminary data.</text>
</comment>
<dbReference type="RefSeq" id="WP_246966671.1">
    <property type="nucleotide sequence ID" value="NZ_CP095397.1"/>
</dbReference>
<feature type="coiled-coil region" evidence="1">
    <location>
        <begin position="426"/>
        <end position="453"/>
    </location>
</feature>
<feature type="region of interest" description="Disordered" evidence="2">
    <location>
        <begin position="336"/>
        <end position="355"/>
    </location>
</feature>
<protein>
    <recommendedName>
        <fullName evidence="3">Chemotaxis protein CheA P2 response regulator-binding domain-containing protein</fullName>
    </recommendedName>
</protein>
<dbReference type="AlphaFoldDB" id="A0ABD5NWX2"/>
<reference evidence="4 5" key="1">
    <citation type="journal article" date="2014" name="Int. J. Syst. Evol. Microbiol.">
        <title>Complete genome sequence of Corynebacterium casei LMG S-19264T (=DSM 44701T), isolated from a smear-ripened cheese.</title>
        <authorList>
            <consortium name="US DOE Joint Genome Institute (JGI-PGF)"/>
            <person name="Walter F."/>
            <person name="Albersmeier A."/>
            <person name="Kalinowski J."/>
            <person name="Ruckert C."/>
        </authorList>
    </citation>
    <scope>NUCLEOTIDE SEQUENCE [LARGE SCALE GENOMIC DNA]</scope>
    <source>
        <strain evidence="4 5">IBRC-M 10912</strain>
    </source>
</reference>
<dbReference type="Proteomes" id="UP001595821">
    <property type="component" value="Unassembled WGS sequence"/>
</dbReference>
<feature type="domain" description="Chemotaxis protein CheA P2 response regulator-binding" evidence="3">
    <location>
        <begin position="203"/>
        <end position="260"/>
    </location>
</feature>
<keyword evidence="1" id="KW-0175">Coiled coil</keyword>
<name>A0ABD5NWX2_9EURY</name>
<dbReference type="InterPro" id="IPR010808">
    <property type="entry name" value="CheA_P2-bd"/>
</dbReference>
<evidence type="ECO:0000256" key="1">
    <source>
        <dbReference type="SAM" id="Coils"/>
    </source>
</evidence>
<feature type="compositionally biased region" description="Basic and acidic residues" evidence="2">
    <location>
        <begin position="164"/>
        <end position="180"/>
    </location>
</feature>
<evidence type="ECO:0000313" key="4">
    <source>
        <dbReference type="EMBL" id="MFC4246617.1"/>
    </source>
</evidence>
<evidence type="ECO:0000256" key="2">
    <source>
        <dbReference type="SAM" id="MobiDB-lite"/>
    </source>
</evidence>
<feature type="compositionally biased region" description="Basic and acidic residues" evidence="2">
    <location>
        <begin position="103"/>
        <end position="120"/>
    </location>
</feature>
<gene>
    <name evidence="4" type="ORF">ACFOZ7_06355</name>
</gene>
<evidence type="ECO:0000313" key="5">
    <source>
        <dbReference type="Proteomes" id="UP001595821"/>
    </source>
</evidence>
<evidence type="ECO:0000259" key="3">
    <source>
        <dbReference type="Pfam" id="PF07194"/>
    </source>
</evidence>
<dbReference type="GeneID" id="71854599"/>
<sequence>MTTTELSSNDVWIEKSTERRSDEELTVRFEIESCCEKTVAIRFVDSISREFGTEDVAVDHVDRWGIRPSGELVWLGSVAPGDVVEAHYAVRLSDSDPASLESLEQRPRLDGIRQLSDDTRVPPAWQSADDLERPAHQVPSLESTVDRDETGGDDGSGSAGESGRTTDRAASDDRPGDDTAVDVDRYRLRISIADAERATAGTAVVHGLANATSLVEGTPSVSEIRDGSFDGAISLTVESALDDRLITNALESIDGVESVDAAVLETDVGGDASRSEPSTRDVFDDLRESIEPAEPDAIEAELSTTSFKPVECDGSGDWSVATGPDAEEVSITDLVGETQPETTKGDRSTTSGDDVDHDAVVDALVEALEGDGGESRAVKLRDALGLESRRSLETRVDHLQSRTEAVLAYEDALAAFLDENGTAALLEELTARIEHLEDDVGRLRDDLERLGAEGSDRDERIDAVEGDLDGLEAELEDVIAWREQLSAAFESPAAER</sequence>
<feature type="region of interest" description="Disordered" evidence="2">
    <location>
        <begin position="99"/>
        <end position="180"/>
    </location>
</feature>
<dbReference type="Pfam" id="PF07194">
    <property type="entry name" value="P2"/>
    <property type="match status" value="1"/>
</dbReference>
<accession>A0ABD5NWX2</accession>
<dbReference type="EMBL" id="JBHSDJ010000013">
    <property type="protein sequence ID" value="MFC4246617.1"/>
    <property type="molecule type" value="Genomic_DNA"/>
</dbReference>